<organism evidence="1 2">
    <name type="scientific">Levilactobacillus brevis</name>
    <name type="common">Lactobacillus brevis</name>
    <dbReference type="NCBI Taxonomy" id="1580"/>
    <lineage>
        <taxon>Bacteria</taxon>
        <taxon>Bacillati</taxon>
        <taxon>Bacillota</taxon>
        <taxon>Bacilli</taxon>
        <taxon>Lactobacillales</taxon>
        <taxon>Lactobacillaceae</taxon>
        <taxon>Levilactobacillus</taxon>
    </lineage>
</organism>
<proteinExistence type="predicted"/>
<dbReference type="SUPFAM" id="SSF46689">
    <property type="entry name" value="Homeodomain-like"/>
    <property type="match status" value="1"/>
</dbReference>
<sequence>MKKVDVEVLQATYRELYELVGEENMLKIFNYYHGLQLNFPVHLYGRVLVARKLVSEKSDDYHLLARRYGFSERWVKRNVRKSIGEKDT</sequence>
<evidence type="ECO:0000313" key="2">
    <source>
        <dbReference type="Proteomes" id="UP000307074"/>
    </source>
</evidence>
<reference evidence="1 2" key="1">
    <citation type="submission" date="2018-07" db="EMBL/GenBank/DDBJ databases">
        <authorList>
            <person name="Feyereisen M."/>
        </authorList>
    </citation>
    <scope>NUCLEOTIDE SEQUENCE [LARGE SCALE GENOMIC DNA]</scope>
    <source>
        <strain evidence="1 2">UCCLBBS449</strain>
    </source>
</reference>
<dbReference type="InterPro" id="IPR009057">
    <property type="entry name" value="Homeodomain-like_sf"/>
</dbReference>
<dbReference type="EMBL" id="CP031198">
    <property type="protein sequence ID" value="QCZ52048.1"/>
    <property type="molecule type" value="Genomic_DNA"/>
</dbReference>
<dbReference type="RefSeq" id="WP_042520581.1">
    <property type="nucleotide sequence ID" value="NZ_CP031198.1"/>
</dbReference>
<dbReference type="AlphaFoldDB" id="A0A5B7XWQ3"/>
<protein>
    <submittedName>
        <fullName evidence="1">Uncharacterized protein</fullName>
    </submittedName>
</protein>
<accession>A0A5B7XWQ3</accession>
<dbReference type="Proteomes" id="UP000307074">
    <property type="component" value="Chromosome"/>
</dbReference>
<gene>
    <name evidence="1" type="ORF">UCCLBBS449_0046</name>
</gene>
<evidence type="ECO:0000313" key="1">
    <source>
        <dbReference type="EMBL" id="QCZ52048.1"/>
    </source>
</evidence>
<name>A0A5B7XWQ3_LEVBR</name>